<comment type="caution">
    <text evidence="2">The sequence shown here is derived from an EMBL/GenBank/DDBJ whole genome shotgun (WGS) entry which is preliminary data.</text>
</comment>
<evidence type="ECO:0000256" key="1">
    <source>
        <dbReference type="SAM" id="MobiDB-lite"/>
    </source>
</evidence>
<feature type="region of interest" description="Disordered" evidence="1">
    <location>
        <begin position="87"/>
        <end position="129"/>
    </location>
</feature>
<name>A0A0A0JPR8_9MICO</name>
<dbReference type="OrthoDB" id="3727872at2"/>
<keyword evidence="3" id="KW-1185">Reference proteome</keyword>
<dbReference type="AlphaFoldDB" id="A0A0A0JPR8"/>
<protein>
    <submittedName>
        <fullName evidence="2">Uncharacterized protein</fullName>
    </submittedName>
</protein>
<evidence type="ECO:0000313" key="2">
    <source>
        <dbReference type="EMBL" id="KGN37586.1"/>
    </source>
</evidence>
<gene>
    <name evidence="2" type="ORF">N803_14005</name>
</gene>
<accession>A0A0A0JPR8</accession>
<dbReference type="EMBL" id="AVPK01000005">
    <property type="protein sequence ID" value="KGN37586.1"/>
    <property type="molecule type" value="Genomic_DNA"/>
</dbReference>
<reference evidence="2 3" key="1">
    <citation type="submission" date="2013-08" db="EMBL/GenBank/DDBJ databases">
        <title>The genome sequence of Knoellia subterranea.</title>
        <authorList>
            <person name="Zhu W."/>
            <person name="Wang G."/>
        </authorList>
    </citation>
    <scope>NUCLEOTIDE SEQUENCE [LARGE SCALE GENOMIC DNA]</scope>
    <source>
        <strain evidence="2 3">KCTC 19937</strain>
    </source>
</reference>
<dbReference type="RefSeq" id="WP_035904885.1">
    <property type="nucleotide sequence ID" value="NZ_AVPK01000005.1"/>
</dbReference>
<sequence length="207" mass="21969">MEGSKLESMRRCYTCQAWVTGGQHGEPDHVIIKEQGVGVTARANPSGPAADHAVDPSPSSRFARRALTALACFLLLVLVGWWATSGRDSDEVPDPPLRTAHPNGGDGPAVSPTQEPSSEPTPDPTPSTDEEAIAALEAWVERDAATDPAPVRGQWVAVLSSKRVGISDPSQQDEPFTALDILRHFTALRDDPDFGSVVRLAAGSTGR</sequence>
<organism evidence="2 3">
    <name type="scientific">Knoellia subterranea KCTC 19937</name>
    <dbReference type="NCBI Taxonomy" id="1385521"/>
    <lineage>
        <taxon>Bacteria</taxon>
        <taxon>Bacillati</taxon>
        <taxon>Actinomycetota</taxon>
        <taxon>Actinomycetes</taxon>
        <taxon>Micrococcales</taxon>
        <taxon>Intrasporangiaceae</taxon>
        <taxon>Knoellia</taxon>
    </lineage>
</organism>
<proteinExistence type="predicted"/>
<dbReference type="Proteomes" id="UP000030011">
    <property type="component" value="Unassembled WGS sequence"/>
</dbReference>
<evidence type="ECO:0000313" key="3">
    <source>
        <dbReference type="Proteomes" id="UP000030011"/>
    </source>
</evidence>